<evidence type="ECO:0000259" key="5">
    <source>
        <dbReference type="PROSITE" id="PS50893"/>
    </source>
</evidence>
<keyword evidence="4 6" id="KW-0067">ATP-binding</keyword>
<feature type="domain" description="ABC transporter" evidence="5">
    <location>
        <begin position="7"/>
        <end position="256"/>
    </location>
</feature>
<comment type="similarity">
    <text evidence="1">Belongs to the ABC transporter superfamily.</text>
</comment>
<evidence type="ECO:0000256" key="1">
    <source>
        <dbReference type="ARBA" id="ARBA00005417"/>
    </source>
</evidence>
<dbReference type="PROSITE" id="PS00211">
    <property type="entry name" value="ABC_TRANSPORTER_1"/>
    <property type="match status" value="2"/>
</dbReference>
<dbReference type="InterPro" id="IPR017871">
    <property type="entry name" value="ABC_transporter-like_CS"/>
</dbReference>
<dbReference type="Gene3D" id="3.40.50.300">
    <property type="entry name" value="P-loop containing nucleotide triphosphate hydrolases"/>
    <property type="match status" value="2"/>
</dbReference>
<keyword evidence="7" id="KW-1185">Reference proteome</keyword>
<dbReference type="InterPro" id="IPR013563">
    <property type="entry name" value="Oligopep_ABC_C"/>
</dbReference>
<sequence length="530" mass="59258">MTNLLSVKDLNVTFNYDDASKHVVKDVSFDLRKKHILAIVGESGSGKSITAKSILGLLPDFPEHTLTGDIIFDGQKLTDLSLSSLRQIRGNDIAMIFQDPLSSLNPRTTIGKQITEVLFQHKQISKHDAKAAAIDILEKVGIKDAAKKFNAYPHEFSGGMRQRVMIAIALILKPQILIADEPTTALDVSTQNELLTLMQELYEYTETSIIFITHDLGVVYQFCDDVIVMKEGSVVERGTVNDIFTNPQNPYTQRLIDAIPDINQTRPPRTLANDPLIKFEHVSADYIDDDGKPFRAVNDINLSILKGETLGIVGESGSGKSTLAKTVVGLKDVSQGIVWYNNVPLNLFSNKEMKPLRQDIQMIFQDPFSSINPRFKIIDVISRPLIVHHRVNNKKDITEKVVTLLEKVGLDRSYLYRYPHELSGGQRQRVSIARALAIEPKVIVCDEAVSALDVSIQQDIIQLLKQLQLEFGITYLFITHDMGVINEICDRVAVMKDGRVVELNTTEAIIKHPQSAYAQQLISEIPVIPR</sequence>
<evidence type="ECO:0000313" key="6">
    <source>
        <dbReference type="EMBL" id="EHJ08031.1"/>
    </source>
</evidence>
<dbReference type="InterPro" id="IPR027417">
    <property type="entry name" value="P-loop_NTPase"/>
</dbReference>
<dbReference type="PATRIC" id="fig|911238.3.peg.1033"/>
<dbReference type="OrthoDB" id="9802264at2"/>
<dbReference type="SUPFAM" id="SSF52540">
    <property type="entry name" value="P-loop containing nucleoside triphosphate hydrolases"/>
    <property type="match status" value="2"/>
</dbReference>
<protein>
    <submittedName>
        <fullName evidence="6">ABC transporter ATP-binding protein</fullName>
    </submittedName>
</protein>
<dbReference type="InterPro" id="IPR003439">
    <property type="entry name" value="ABC_transporter-like_ATP-bd"/>
</dbReference>
<accession>G5JIE0</accession>
<dbReference type="GO" id="GO:0015833">
    <property type="term" value="P:peptide transport"/>
    <property type="evidence" value="ECO:0007669"/>
    <property type="project" value="InterPro"/>
</dbReference>
<dbReference type="Pfam" id="PF08352">
    <property type="entry name" value="oligo_HPY"/>
    <property type="match status" value="1"/>
</dbReference>
<dbReference type="GO" id="GO:0055085">
    <property type="term" value="P:transmembrane transport"/>
    <property type="evidence" value="ECO:0007669"/>
    <property type="project" value="UniProtKB-ARBA"/>
</dbReference>
<keyword evidence="2" id="KW-0813">Transport</keyword>
<dbReference type="FunFam" id="3.40.50.300:FF:000016">
    <property type="entry name" value="Oligopeptide ABC transporter ATP-binding component"/>
    <property type="match status" value="1"/>
</dbReference>
<dbReference type="NCBIfam" id="NF008453">
    <property type="entry name" value="PRK11308.1"/>
    <property type="match status" value="2"/>
</dbReference>
<dbReference type="PROSITE" id="PS50893">
    <property type="entry name" value="ABC_TRANSPORTER_2"/>
    <property type="match status" value="2"/>
</dbReference>
<dbReference type="PANTHER" id="PTHR43776:SF7">
    <property type="entry name" value="D,D-DIPEPTIDE TRANSPORT ATP-BINDING PROTEIN DDPF-RELATED"/>
    <property type="match status" value="1"/>
</dbReference>
<dbReference type="PANTHER" id="PTHR43776">
    <property type="entry name" value="TRANSPORT ATP-BINDING PROTEIN"/>
    <property type="match status" value="1"/>
</dbReference>
<reference evidence="6 7" key="1">
    <citation type="journal article" date="2012" name="BMC Genomics">
        <title>Comparative genomic analysis of the genus Staphylococcus including Staphylococcus aureus and its newly described sister species Staphylococcus simiae.</title>
        <authorList>
            <person name="Suzuki H."/>
            <person name="Lefebure T."/>
            <person name="Pavinski Bitar P."/>
            <person name="Stanhope M.J."/>
        </authorList>
    </citation>
    <scope>NUCLEOTIDE SEQUENCE [LARGE SCALE GENOMIC DNA]</scope>
    <source>
        <strain evidence="6 7">CCM 7213</strain>
    </source>
</reference>
<dbReference type="GO" id="GO:0016887">
    <property type="term" value="F:ATP hydrolysis activity"/>
    <property type="evidence" value="ECO:0007669"/>
    <property type="project" value="InterPro"/>
</dbReference>
<dbReference type="EMBL" id="AEUN01000401">
    <property type="protein sequence ID" value="EHJ08031.1"/>
    <property type="molecule type" value="Genomic_DNA"/>
</dbReference>
<dbReference type="GO" id="GO:0005524">
    <property type="term" value="F:ATP binding"/>
    <property type="evidence" value="ECO:0007669"/>
    <property type="project" value="UniProtKB-KW"/>
</dbReference>
<proteinExistence type="inferred from homology"/>
<dbReference type="InterPro" id="IPR003593">
    <property type="entry name" value="AAA+_ATPase"/>
</dbReference>
<feature type="domain" description="ABC transporter" evidence="5">
    <location>
        <begin position="277"/>
        <end position="522"/>
    </location>
</feature>
<dbReference type="NCBIfam" id="NF010167">
    <property type="entry name" value="PRK13648.1"/>
    <property type="match status" value="2"/>
</dbReference>
<dbReference type="SMART" id="SM00382">
    <property type="entry name" value="AAA"/>
    <property type="match status" value="2"/>
</dbReference>
<evidence type="ECO:0000256" key="3">
    <source>
        <dbReference type="ARBA" id="ARBA00022741"/>
    </source>
</evidence>
<dbReference type="InterPro" id="IPR050319">
    <property type="entry name" value="ABC_transp_ATP-bind"/>
</dbReference>
<dbReference type="CDD" id="cd03257">
    <property type="entry name" value="ABC_NikE_OppD_transporters"/>
    <property type="match status" value="2"/>
</dbReference>
<dbReference type="AlphaFoldDB" id="G5JIE0"/>
<dbReference type="Proteomes" id="UP000005413">
    <property type="component" value="Unassembled WGS sequence"/>
</dbReference>
<keyword evidence="3" id="KW-0547">Nucleotide-binding</keyword>
<evidence type="ECO:0000313" key="7">
    <source>
        <dbReference type="Proteomes" id="UP000005413"/>
    </source>
</evidence>
<gene>
    <name evidence="6" type="ORF">SS7213T_06131</name>
</gene>
<name>G5JIE0_9STAP</name>
<organism evidence="6 7">
    <name type="scientific">Staphylococcus simiae CCM 7213 = CCUG 51256</name>
    <dbReference type="NCBI Taxonomy" id="911238"/>
    <lineage>
        <taxon>Bacteria</taxon>
        <taxon>Bacillati</taxon>
        <taxon>Bacillota</taxon>
        <taxon>Bacilli</taxon>
        <taxon>Bacillales</taxon>
        <taxon>Staphylococcaceae</taxon>
        <taxon>Staphylococcus</taxon>
    </lineage>
</organism>
<dbReference type="Pfam" id="PF00005">
    <property type="entry name" value="ABC_tran"/>
    <property type="match status" value="2"/>
</dbReference>
<evidence type="ECO:0000256" key="4">
    <source>
        <dbReference type="ARBA" id="ARBA00022840"/>
    </source>
</evidence>
<dbReference type="RefSeq" id="WP_002463787.1">
    <property type="nucleotide sequence ID" value="NZ_AEUN01000401.1"/>
</dbReference>
<comment type="caution">
    <text evidence="6">The sequence shown here is derived from an EMBL/GenBank/DDBJ whole genome shotgun (WGS) entry which is preliminary data.</text>
</comment>
<evidence type="ECO:0000256" key="2">
    <source>
        <dbReference type="ARBA" id="ARBA00022448"/>
    </source>
</evidence>
<dbReference type="NCBIfam" id="NF007739">
    <property type="entry name" value="PRK10419.1"/>
    <property type="match status" value="2"/>
</dbReference>